<feature type="domain" description="Carrier" evidence="1">
    <location>
        <begin position="37"/>
        <end position="119"/>
    </location>
</feature>
<dbReference type="PROSITE" id="PS50075">
    <property type="entry name" value="CARRIER"/>
    <property type="match status" value="1"/>
</dbReference>
<evidence type="ECO:0000259" key="1">
    <source>
        <dbReference type="PROSITE" id="PS50075"/>
    </source>
</evidence>
<dbReference type="Proteomes" id="UP000321085">
    <property type="component" value="Unassembled WGS sequence"/>
</dbReference>
<evidence type="ECO:0000313" key="3">
    <source>
        <dbReference type="Proteomes" id="UP000321085"/>
    </source>
</evidence>
<organism evidence="2 3">
    <name type="scientific">Microvirga aerophila</name>
    <dbReference type="NCBI Taxonomy" id="670291"/>
    <lineage>
        <taxon>Bacteria</taxon>
        <taxon>Pseudomonadati</taxon>
        <taxon>Pseudomonadota</taxon>
        <taxon>Alphaproteobacteria</taxon>
        <taxon>Hyphomicrobiales</taxon>
        <taxon>Methylobacteriaceae</taxon>
        <taxon>Microvirga</taxon>
    </lineage>
</organism>
<dbReference type="InterPro" id="IPR036736">
    <property type="entry name" value="ACP-like_sf"/>
</dbReference>
<comment type="caution">
    <text evidence="2">The sequence shown here is derived from an EMBL/GenBank/DDBJ whole genome shotgun (WGS) entry which is preliminary data.</text>
</comment>
<dbReference type="Gene3D" id="1.10.1200.10">
    <property type="entry name" value="ACP-like"/>
    <property type="match status" value="1"/>
</dbReference>
<sequence>MVMSCVSCVGSTNFLVYCNSYVLLTEHRETPTGSCTTSEDTMIYTIKNFILQEFLPGEDPSNLTATTPLMSSGILDSLATLKLITFLEQEFGVHVKAHEADEEHLNTLQAICDLVAAKQ</sequence>
<keyword evidence="3" id="KW-1185">Reference proteome</keyword>
<name>A0A512C1A2_9HYPH</name>
<accession>A0A512C1A2</accession>
<protein>
    <recommendedName>
        <fullName evidence="1">Carrier domain-containing protein</fullName>
    </recommendedName>
</protein>
<dbReference type="SUPFAM" id="SSF47336">
    <property type="entry name" value="ACP-like"/>
    <property type="match status" value="1"/>
</dbReference>
<evidence type="ECO:0000313" key="2">
    <source>
        <dbReference type="EMBL" id="GEO17817.1"/>
    </source>
</evidence>
<reference evidence="2 3" key="1">
    <citation type="submission" date="2019-07" db="EMBL/GenBank/DDBJ databases">
        <title>Whole genome shotgun sequence of Microvirga aerophila NBRC 106136.</title>
        <authorList>
            <person name="Hosoyama A."/>
            <person name="Uohara A."/>
            <person name="Ohji S."/>
            <person name="Ichikawa N."/>
        </authorList>
    </citation>
    <scope>NUCLEOTIDE SEQUENCE [LARGE SCALE GENOMIC DNA]</scope>
    <source>
        <strain evidence="2 3">NBRC 106136</strain>
    </source>
</reference>
<dbReference type="EMBL" id="BJYU01000127">
    <property type="protein sequence ID" value="GEO17817.1"/>
    <property type="molecule type" value="Genomic_DNA"/>
</dbReference>
<dbReference type="InterPro" id="IPR009081">
    <property type="entry name" value="PP-bd_ACP"/>
</dbReference>
<proteinExistence type="predicted"/>
<gene>
    <name evidence="2" type="ORF">MAE02_55130</name>
</gene>
<dbReference type="Pfam" id="PF00550">
    <property type="entry name" value="PP-binding"/>
    <property type="match status" value="1"/>
</dbReference>
<dbReference type="AlphaFoldDB" id="A0A512C1A2"/>